<proteinExistence type="inferred from homology"/>
<feature type="active site" description="Nucleophile" evidence="2">
    <location>
        <position position="36"/>
    </location>
</feature>
<reference evidence="5" key="1">
    <citation type="submission" date="2014-11" db="EMBL/GenBank/DDBJ databases">
        <authorList>
            <person name="Geib S."/>
        </authorList>
    </citation>
    <scope>NUCLEOTIDE SEQUENCE</scope>
</reference>
<dbReference type="GO" id="GO:0046872">
    <property type="term" value="F:metal ion binding"/>
    <property type="evidence" value="ECO:0007669"/>
    <property type="project" value="UniProtKB-KW"/>
</dbReference>
<dbReference type="PANTHER" id="PTHR19288">
    <property type="entry name" value="4-NITROPHENYLPHOSPHATASE-RELATED"/>
    <property type="match status" value="1"/>
</dbReference>
<dbReference type="InterPro" id="IPR006357">
    <property type="entry name" value="HAD-SF_hydro_IIA"/>
</dbReference>
<comment type="similarity">
    <text evidence="1">Belongs to the HAD-like hydrolase superfamily.</text>
</comment>
<dbReference type="GO" id="GO:0016791">
    <property type="term" value="F:phosphatase activity"/>
    <property type="evidence" value="ECO:0007669"/>
    <property type="project" value="TreeGrafter"/>
</dbReference>
<sequence length="316" mass="35414">MANKAETTQKTPKHILKLSVNDKREFLNSFDRIFSDVDGVVWTVNEYIPQAAEGFKALADAGKKYSFVTNNGVRSESEYAQRFKEIGIEFNANEFVYPAKSVVQYLNSINFKGLIYVMATDNFKKSLRGAGYEYIFGPLKIIKETYSDLANHIFSNEPVRAVILDVDFNMSSLNLIRAHLFLRHPDCILILGASDKLLPFAKGVDIIGPSSFAKIIAESSKKRLITLGKPGKDLAELLVKNFCIKDRKRVLMIGDMLEQDIGFGTQCGFQTLLMLSGGCNLEKMLAETNTVNIPDYYADSMGDFIELLKDLKKAEV</sequence>
<organism evidence="5">
    <name type="scientific">Zeugodacus cucurbitae</name>
    <name type="common">Melon fruit fly</name>
    <name type="synonym">Bactrocera cucurbitae</name>
    <dbReference type="NCBI Taxonomy" id="28588"/>
    <lineage>
        <taxon>Eukaryota</taxon>
        <taxon>Metazoa</taxon>
        <taxon>Ecdysozoa</taxon>
        <taxon>Arthropoda</taxon>
        <taxon>Hexapoda</taxon>
        <taxon>Insecta</taxon>
        <taxon>Pterygota</taxon>
        <taxon>Neoptera</taxon>
        <taxon>Endopterygota</taxon>
        <taxon>Diptera</taxon>
        <taxon>Brachycera</taxon>
        <taxon>Muscomorpha</taxon>
        <taxon>Tephritoidea</taxon>
        <taxon>Tephritidae</taxon>
        <taxon>Zeugodacus</taxon>
        <taxon>Zeugodacus</taxon>
    </lineage>
</organism>
<dbReference type="PIRSF" id="PIRSF000915">
    <property type="entry name" value="PGP-type_phosphatase"/>
    <property type="match status" value="1"/>
</dbReference>
<dbReference type="InterPro" id="IPR023214">
    <property type="entry name" value="HAD_sf"/>
</dbReference>
<dbReference type="Gene3D" id="3.40.50.1000">
    <property type="entry name" value="HAD superfamily/HAD-like"/>
    <property type="match status" value="2"/>
</dbReference>
<feature type="binding site" evidence="3">
    <location>
        <position position="229"/>
    </location>
    <ligand>
        <name>substrate</name>
    </ligand>
</feature>
<feature type="binding site" evidence="4">
    <location>
        <position position="36"/>
    </location>
    <ligand>
        <name>Mg(2+)</name>
        <dbReference type="ChEBI" id="CHEBI:18420"/>
    </ligand>
</feature>
<protein>
    <submittedName>
        <fullName evidence="5">Pyridoxal phosphate phosphatase</fullName>
    </submittedName>
</protein>
<dbReference type="GO" id="GO:0005737">
    <property type="term" value="C:cytoplasm"/>
    <property type="evidence" value="ECO:0007669"/>
    <property type="project" value="TreeGrafter"/>
</dbReference>
<feature type="binding site" evidence="4">
    <location>
        <position position="38"/>
    </location>
    <ligand>
        <name>Mg(2+)</name>
        <dbReference type="ChEBI" id="CHEBI:18420"/>
    </ligand>
</feature>
<dbReference type="Pfam" id="PF13242">
    <property type="entry name" value="Hydrolase_like"/>
    <property type="match status" value="1"/>
</dbReference>
<keyword evidence="4" id="KW-0460">Magnesium</keyword>
<feature type="active site" description="Proton donor" evidence="2">
    <location>
        <position position="38"/>
    </location>
</feature>
<dbReference type="InterPro" id="IPR036412">
    <property type="entry name" value="HAD-like_sf"/>
</dbReference>
<comment type="cofactor">
    <cofactor evidence="4">
        <name>Mg(2+)</name>
        <dbReference type="ChEBI" id="CHEBI:18420"/>
    </cofactor>
    <text evidence="4">Divalent metal ions. Mg(2+) is the most effective.</text>
</comment>
<accession>A0A0A1WV55</accession>
<dbReference type="NCBIfam" id="TIGR01460">
    <property type="entry name" value="HAD-SF-IIA"/>
    <property type="match status" value="1"/>
</dbReference>
<evidence type="ECO:0000256" key="2">
    <source>
        <dbReference type="PIRSR" id="PIRSR000915-1"/>
    </source>
</evidence>
<evidence type="ECO:0000256" key="4">
    <source>
        <dbReference type="PIRSR" id="PIRSR000915-3"/>
    </source>
</evidence>
<dbReference type="SUPFAM" id="SSF56784">
    <property type="entry name" value="HAD-like"/>
    <property type="match status" value="1"/>
</dbReference>
<dbReference type="FunFam" id="3.40.50.1000:FF:000170">
    <property type="entry name" value="4-nitrophenylphosphatase"/>
    <property type="match status" value="1"/>
</dbReference>
<reference evidence="5" key="2">
    <citation type="journal article" date="2015" name="Gigascience">
        <title>Reconstructing a comprehensive transcriptome assembly of a white-pupal translocated strain of the pest fruit fly Bactrocera cucurbitae.</title>
        <authorList>
            <person name="Sim S.B."/>
            <person name="Calla B."/>
            <person name="Hall B."/>
            <person name="DeRego T."/>
            <person name="Geib S.M."/>
        </authorList>
    </citation>
    <scope>NUCLEOTIDE SEQUENCE</scope>
</reference>
<keyword evidence="4" id="KW-0479">Metal-binding</keyword>
<evidence type="ECO:0000256" key="3">
    <source>
        <dbReference type="PIRSR" id="PIRSR000915-2"/>
    </source>
</evidence>
<dbReference type="Pfam" id="PF13344">
    <property type="entry name" value="Hydrolase_6"/>
    <property type="match status" value="1"/>
</dbReference>
<feature type="binding site" evidence="4">
    <location>
        <position position="255"/>
    </location>
    <ligand>
        <name>Mg(2+)</name>
        <dbReference type="ChEBI" id="CHEBI:18420"/>
    </ligand>
</feature>
<dbReference type="EMBL" id="GBXI01011771">
    <property type="protein sequence ID" value="JAD02521.1"/>
    <property type="molecule type" value="Transcribed_RNA"/>
</dbReference>
<dbReference type="PANTHER" id="PTHR19288:SF4">
    <property type="entry name" value="RE04130P-RELATED"/>
    <property type="match status" value="1"/>
</dbReference>
<evidence type="ECO:0000256" key="1">
    <source>
        <dbReference type="PIRNR" id="PIRNR000915"/>
    </source>
</evidence>
<name>A0A0A1WV55_ZEUCU</name>
<keyword evidence="1" id="KW-0378">Hydrolase</keyword>
<dbReference type="AlphaFoldDB" id="A0A0A1WV55"/>
<gene>
    <name evidence="5" type="primary">Pdxp_3</name>
    <name evidence="5" type="ORF">g.18932</name>
</gene>
<evidence type="ECO:0000313" key="5">
    <source>
        <dbReference type="EMBL" id="JAD02521.1"/>
    </source>
</evidence>